<dbReference type="GO" id="GO:0008234">
    <property type="term" value="F:cysteine-type peptidase activity"/>
    <property type="evidence" value="ECO:0007669"/>
    <property type="project" value="UniProtKB-KW"/>
</dbReference>
<evidence type="ECO:0000256" key="7">
    <source>
        <dbReference type="ARBA" id="ARBA00023157"/>
    </source>
</evidence>
<evidence type="ECO:0000256" key="2">
    <source>
        <dbReference type="ARBA" id="ARBA00022670"/>
    </source>
</evidence>
<dbReference type="PROSITE" id="PS00639">
    <property type="entry name" value="THIOL_PROTEASE_HIS"/>
    <property type="match status" value="1"/>
</dbReference>
<protein>
    <submittedName>
        <fullName evidence="12">Uncharacterized protein</fullName>
    </submittedName>
</protein>
<proteinExistence type="inferred from homology"/>
<accession>A0A8T0I8W9</accession>
<keyword evidence="8" id="KW-0325">Glycoprotein</keyword>
<comment type="caution">
    <text evidence="12">The sequence shown here is derived from an EMBL/GenBank/DDBJ whole genome shotgun (WGS) entry which is preliminary data.</text>
</comment>
<dbReference type="OrthoDB" id="10253408at2759"/>
<dbReference type="PROSITE" id="PS00139">
    <property type="entry name" value="THIOL_PROTEASE_CYS"/>
    <property type="match status" value="1"/>
</dbReference>
<dbReference type="InterPro" id="IPR025661">
    <property type="entry name" value="Pept_asp_AS"/>
</dbReference>
<dbReference type="Gene3D" id="3.90.70.10">
    <property type="entry name" value="Cysteine proteinases"/>
    <property type="match status" value="1"/>
</dbReference>
<evidence type="ECO:0000256" key="8">
    <source>
        <dbReference type="ARBA" id="ARBA00023180"/>
    </source>
</evidence>
<dbReference type="InterPro" id="IPR000169">
    <property type="entry name" value="Pept_cys_AS"/>
</dbReference>
<dbReference type="InterPro" id="IPR025660">
    <property type="entry name" value="Pept_his_AS"/>
</dbReference>
<dbReference type="PANTHER" id="PTHR12411">
    <property type="entry name" value="CYSTEINE PROTEASE FAMILY C1-RELATED"/>
    <property type="match status" value="1"/>
</dbReference>
<dbReference type="InterPro" id="IPR013128">
    <property type="entry name" value="Peptidase_C1A"/>
</dbReference>
<organism evidence="12 13">
    <name type="scientific">Ceratodon purpureus</name>
    <name type="common">Fire moss</name>
    <name type="synonym">Dicranum purpureum</name>
    <dbReference type="NCBI Taxonomy" id="3225"/>
    <lineage>
        <taxon>Eukaryota</taxon>
        <taxon>Viridiplantae</taxon>
        <taxon>Streptophyta</taxon>
        <taxon>Embryophyta</taxon>
        <taxon>Bryophyta</taxon>
        <taxon>Bryophytina</taxon>
        <taxon>Bryopsida</taxon>
        <taxon>Dicranidae</taxon>
        <taxon>Pseudoditrichales</taxon>
        <taxon>Ditrichaceae</taxon>
        <taxon>Ceratodon</taxon>
    </lineage>
</organism>
<evidence type="ECO:0000256" key="5">
    <source>
        <dbReference type="ARBA" id="ARBA00022807"/>
    </source>
</evidence>
<dbReference type="Pfam" id="PF08246">
    <property type="entry name" value="Inhibitor_I29"/>
    <property type="match status" value="1"/>
</dbReference>
<evidence type="ECO:0000256" key="3">
    <source>
        <dbReference type="ARBA" id="ARBA00022729"/>
    </source>
</evidence>
<evidence type="ECO:0000313" key="12">
    <source>
        <dbReference type="EMBL" id="KAG0578908.1"/>
    </source>
</evidence>
<evidence type="ECO:0000313" key="13">
    <source>
        <dbReference type="Proteomes" id="UP000822688"/>
    </source>
</evidence>
<dbReference type="SMART" id="SM00848">
    <property type="entry name" value="Inhibitor_I29"/>
    <property type="match status" value="1"/>
</dbReference>
<evidence type="ECO:0000256" key="9">
    <source>
        <dbReference type="SAM" id="SignalP"/>
    </source>
</evidence>
<evidence type="ECO:0000256" key="1">
    <source>
        <dbReference type="ARBA" id="ARBA00008455"/>
    </source>
</evidence>
<keyword evidence="3 9" id="KW-0732">Signal</keyword>
<comment type="similarity">
    <text evidence="1">Belongs to the peptidase C1 family.</text>
</comment>
<dbReference type="PROSITE" id="PS51257">
    <property type="entry name" value="PROKAR_LIPOPROTEIN"/>
    <property type="match status" value="1"/>
</dbReference>
<dbReference type="SMART" id="SM00645">
    <property type="entry name" value="Pept_C1"/>
    <property type="match status" value="1"/>
</dbReference>
<dbReference type="PRINTS" id="PR00705">
    <property type="entry name" value="PAPAIN"/>
</dbReference>
<dbReference type="GO" id="GO:0000323">
    <property type="term" value="C:lytic vacuole"/>
    <property type="evidence" value="ECO:0007669"/>
    <property type="project" value="UniProtKB-ARBA"/>
</dbReference>
<name>A0A8T0I8W9_CERPU</name>
<keyword evidence="4" id="KW-0378">Hydrolase</keyword>
<dbReference type="CDD" id="cd02248">
    <property type="entry name" value="Peptidase_C1A"/>
    <property type="match status" value="1"/>
</dbReference>
<dbReference type="InterPro" id="IPR039417">
    <property type="entry name" value="Peptidase_C1A_papain-like"/>
</dbReference>
<dbReference type="GO" id="GO:0006508">
    <property type="term" value="P:proteolysis"/>
    <property type="evidence" value="ECO:0007669"/>
    <property type="project" value="UniProtKB-KW"/>
</dbReference>
<evidence type="ECO:0000259" key="10">
    <source>
        <dbReference type="SMART" id="SM00645"/>
    </source>
</evidence>
<evidence type="ECO:0000259" key="11">
    <source>
        <dbReference type="SMART" id="SM00848"/>
    </source>
</evidence>
<feature type="chain" id="PRO_5035893271" evidence="9">
    <location>
        <begin position="23"/>
        <end position="371"/>
    </location>
</feature>
<dbReference type="Proteomes" id="UP000822688">
    <property type="component" value="Chromosome 4"/>
</dbReference>
<dbReference type="InterPro" id="IPR013201">
    <property type="entry name" value="Prot_inhib_I29"/>
</dbReference>
<evidence type="ECO:0000256" key="4">
    <source>
        <dbReference type="ARBA" id="ARBA00022801"/>
    </source>
</evidence>
<evidence type="ECO:0000256" key="6">
    <source>
        <dbReference type="ARBA" id="ARBA00023145"/>
    </source>
</evidence>
<keyword evidence="13" id="KW-1185">Reference proteome</keyword>
<keyword evidence="2" id="KW-0645">Protease</keyword>
<keyword evidence="5" id="KW-0788">Thiol protease</keyword>
<dbReference type="InterPro" id="IPR000668">
    <property type="entry name" value="Peptidase_C1A_C"/>
</dbReference>
<reference evidence="12" key="1">
    <citation type="submission" date="2020-06" db="EMBL/GenBank/DDBJ databases">
        <title>WGS assembly of Ceratodon purpureus strain R40.</title>
        <authorList>
            <person name="Carey S.B."/>
            <person name="Jenkins J."/>
            <person name="Shu S."/>
            <person name="Lovell J.T."/>
            <person name="Sreedasyam A."/>
            <person name="Maumus F."/>
            <person name="Tiley G.P."/>
            <person name="Fernandez-Pozo N."/>
            <person name="Barry K."/>
            <person name="Chen C."/>
            <person name="Wang M."/>
            <person name="Lipzen A."/>
            <person name="Daum C."/>
            <person name="Saski C.A."/>
            <person name="Payton A.C."/>
            <person name="Mcbreen J.C."/>
            <person name="Conrad R.E."/>
            <person name="Kollar L.M."/>
            <person name="Olsson S."/>
            <person name="Huttunen S."/>
            <person name="Landis J.B."/>
            <person name="Wickett N.J."/>
            <person name="Johnson M.G."/>
            <person name="Rensing S.A."/>
            <person name="Grimwood J."/>
            <person name="Schmutz J."/>
            <person name="Mcdaniel S.F."/>
        </authorList>
    </citation>
    <scope>NUCLEOTIDE SEQUENCE</scope>
    <source>
        <strain evidence="12">R40</strain>
    </source>
</reference>
<dbReference type="AlphaFoldDB" id="A0A8T0I8W9"/>
<feature type="domain" description="Peptidase C1A papain C-terminal" evidence="10">
    <location>
        <begin position="141"/>
        <end position="366"/>
    </location>
</feature>
<gene>
    <name evidence="12" type="ORF">KC19_4G059100</name>
</gene>
<dbReference type="EMBL" id="CM026424">
    <property type="protein sequence ID" value="KAG0578908.1"/>
    <property type="molecule type" value="Genomic_DNA"/>
</dbReference>
<dbReference type="Pfam" id="PF00112">
    <property type="entry name" value="Peptidase_C1"/>
    <property type="match status" value="1"/>
</dbReference>
<feature type="domain" description="Cathepsin propeptide inhibitor" evidence="11">
    <location>
        <begin position="58"/>
        <end position="114"/>
    </location>
</feature>
<sequence>MAGRGMLLLALLVLGCVGFAAATPIGDGIRQVIDHEGGLGDGTVGQWAHALCGAEKKFEGFMREFGKVYHTVEEYEHRFGVFKDNLLKALKHQALDPTASHGVTQFSDLTEEEFANQYLGLKVPQALKSEPSAPNLPTGDLPANFDWREKGAVSAVKNQGACGSCWAFSTTGAVEGAHFLATGKLLSLSEQQLVDCDHQCDPEERDACDSGCNGGLMTNAYKYVEEAGGLELESDYPYTGRDGKCGFNTNKVAAKVSNFTNIPIDEDQVAAYLVKSGPLAIGINAEFMQTYIGGVSCPLLCNKRNLDHGVLLVGYGERGFAPARLSYKPYWIIKNSWGPMWGEKGYYKICRGHGECGLNTMVSAVAAGVDA</sequence>
<feature type="signal peptide" evidence="9">
    <location>
        <begin position="1"/>
        <end position="22"/>
    </location>
</feature>
<dbReference type="PROSITE" id="PS00640">
    <property type="entry name" value="THIOL_PROTEASE_ASN"/>
    <property type="match status" value="1"/>
</dbReference>
<dbReference type="SUPFAM" id="SSF54001">
    <property type="entry name" value="Cysteine proteinases"/>
    <property type="match status" value="1"/>
</dbReference>
<keyword evidence="6" id="KW-0865">Zymogen</keyword>
<keyword evidence="7" id="KW-1015">Disulfide bond</keyword>
<dbReference type="FunFam" id="3.90.70.10:FF:000057">
    <property type="entry name" value="Cysteine protease RD19A"/>
    <property type="match status" value="1"/>
</dbReference>
<dbReference type="InterPro" id="IPR038765">
    <property type="entry name" value="Papain-like_cys_pep_sf"/>
</dbReference>